<evidence type="ECO:0000259" key="4">
    <source>
        <dbReference type="SMART" id="SM00863"/>
    </source>
</evidence>
<keyword evidence="2" id="KW-0479">Metal-binding</keyword>
<dbReference type="Gene3D" id="3.30.980.10">
    <property type="entry name" value="Threonyl-trna Synthetase, Chain A, domain 2"/>
    <property type="match status" value="1"/>
</dbReference>
<dbReference type="GO" id="GO:0004813">
    <property type="term" value="F:alanine-tRNA ligase activity"/>
    <property type="evidence" value="ECO:0007669"/>
    <property type="project" value="UniProtKB-EC"/>
</dbReference>
<name>A0A5J4Q4Y7_9ZZZZ</name>
<sequence>MLFSCRFNEAKIAKHCPNIEFTMEQEPVLNTHNKEEYPPMHTAEHILNQTMIRLFGCTRSKNSHIEKKKSKCDYFLSQAPSDAQIAKIEEKVNEVINRNLPVTISLVTRDKVPPGIDLSKLPDDVSETLRIVEVGDYDVCACIGTHVGNTSEIGCFKILNTDYQEGRFRLRFKLQ</sequence>
<evidence type="ECO:0000256" key="3">
    <source>
        <dbReference type="ARBA" id="ARBA00022833"/>
    </source>
</evidence>
<dbReference type="InterPro" id="IPR051335">
    <property type="entry name" value="Alanyl-tRNA_Editing_Enzymes"/>
</dbReference>
<evidence type="ECO:0000256" key="2">
    <source>
        <dbReference type="ARBA" id="ARBA00022723"/>
    </source>
</evidence>
<keyword evidence="3" id="KW-0862">Zinc</keyword>
<comment type="caution">
    <text evidence="5">The sequence shown here is derived from an EMBL/GenBank/DDBJ whole genome shotgun (WGS) entry which is preliminary data.</text>
</comment>
<dbReference type="GO" id="GO:0005524">
    <property type="term" value="F:ATP binding"/>
    <property type="evidence" value="ECO:0007669"/>
    <property type="project" value="InterPro"/>
</dbReference>
<keyword evidence="5" id="KW-0436">Ligase</keyword>
<dbReference type="GO" id="GO:0046872">
    <property type="term" value="F:metal ion binding"/>
    <property type="evidence" value="ECO:0007669"/>
    <property type="project" value="UniProtKB-KW"/>
</dbReference>
<dbReference type="InterPro" id="IPR012947">
    <property type="entry name" value="tRNA_SAD"/>
</dbReference>
<evidence type="ECO:0000313" key="5">
    <source>
        <dbReference type="EMBL" id="KAA6316118.1"/>
    </source>
</evidence>
<dbReference type="GO" id="GO:0043039">
    <property type="term" value="P:tRNA aminoacylation"/>
    <property type="evidence" value="ECO:0007669"/>
    <property type="project" value="InterPro"/>
</dbReference>
<feature type="domain" description="Threonyl/alanyl tRNA synthetase SAD" evidence="4">
    <location>
        <begin position="129"/>
        <end position="171"/>
    </location>
</feature>
<proteinExistence type="predicted"/>
<protein>
    <submittedName>
        <fullName evidence="5">Alanine--tRNA ligase</fullName>
        <ecNumber evidence="5">6.1.1.7</ecNumber>
    </submittedName>
</protein>
<evidence type="ECO:0000256" key="1">
    <source>
        <dbReference type="ARBA" id="ARBA00001947"/>
    </source>
</evidence>
<dbReference type="AlphaFoldDB" id="A0A5J4Q4Y7"/>
<reference evidence="5" key="1">
    <citation type="submission" date="2019-03" db="EMBL/GenBank/DDBJ databases">
        <title>Single cell metagenomics reveals metabolic interactions within the superorganism composed of flagellate Streblomastix strix and complex community of Bacteroidetes bacteria on its surface.</title>
        <authorList>
            <person name="Treitli S.C."/>
            <person name="Kolisko M."/>
            <person name="Husnik F."/>
            <person name="Keeling P."/>
            <person name="Hampl V."/>
        </authorList>
    </citation>
    <scope>NUCLEOTIDE SEQUENCE</scope>
    <source>
        <strain evidence="5">STM</strain>
    </source>
</reference>
<dbReference type="GO" id="GO:0002161">
    <property type="term" value="F:aminoacyl-tRNA deacylase activity"/>
    <property type="evidence" value="ECO:0007669"/>
    <property type="project" value="UniProtKB-ARBA"/>
</dbReference>
<gene>
    <name evidence="5" type="ORF">EZS27_033527</name>
</gene>
<dbReference type="SUPFAM" id="SSF55186">
    <property type="entry name" value="ThrRS/AlaRS common domain"/>
    <property type="match status" value="1"/>
</dbReference>
<dbReference type="PANTHER" id="PTHR43462">
    <property type="entry name" value="ALANYL-TRNA EDITING PROTEIN"/>
    <property type="match status" value="1"/>
</dbReference>
<dbReference type="Pfam" id="PF07973">
    <property type="entry name" value="tRNA_SAD"/>
    <property type="match status" value="1"/>
</dbReference>
<organism evidence="5">
    <name type="scientific">termite gut metagenome</name>
    <dbReference type="NCBI Taxonomy" id="433724"/>
    <lineage>
        <taxon>unclassified sequences</taxon>
        <taxon>metagenomes</taxon>
        <taxon>organismal metagenomes</taxon>
    </lineage>
</organism>
<comment type="cofactor">
    <cofactor evidence="1">
        <name>Zn(2+)</name>
        <dbReference type="ChEBI" id="CHEBI:29105"/>
    </cofactor>
</comment>
<accession>A0A5J4Q4Y7</accession>
<dbReference type="SMART" id="SM00863">
    <property type="entry name" value="tRNA_SAD"/>
    <property type="match status" value="1"/>
</dbReference>
<dbReference type="PANTHER" id="PTHR43462:SF1">
    <property type="entry name" value="ALANYL-TRNA EDITING PROTEIN AARSD1"/>
    <property type="match status" value="1"/>
</dbReference>
<dbReference type="EC" id="6.1.1.7" evidence="5"/>
<dbReference type="InterPro" id="IPR018163">
    <property type="entry name" value="Thr/Ala-tRNA-synth_IIc_edit"/>
</dbReference>
<dbReference type="EMBL" id="SNRY01004996">
    <property type="protein sequence ID" value="KAA6316118.1"/>
    <property type="molecule type" value="Genomic_DNA"/>
</dbReference>